<evidence type="ECO:0000256" key="2">
    <source>
        <dbReference type="ARBA" id="ARBA00022692"/>
    </source>
</evidence>
<feature type="domain" description="Sodium/calcium exchanger membrane region" evidence="6">
    <location>
        <begin position="42"/>
        <end position="196"/>
    </location>
</feature>
<feature type="transmembrane region" description="Helical" evidence="5">
    <location>
        <begin position="143"/>
        <end position="165"/>
    </location>
</feature>
<dbReference type="EMBL" id="JAIVFP010000001">
    <property type="protein sequence ID" value="MCI4684047.1"/>
    <property type="molecule type" value="Genomic_DNA"/>
</dbReference>
<feature type="transmembrane region" description="Helical" evidence="5">
    <location>
        <begin position="252"/>
        <end position="273"/>
    </location>
</feature>
<dbReference type="Gene3D" id="1.20.1420.30">
    <property type="entry name" value="NCX, central ion-binding region"/>
    <property type="match status" value="1"/>
</dbReference>
<feature type="transmembrane region" description="Helical" evidence="5">
    <location>
        <begin position="109"/>
        <end position="131"/>
    </location>
</feature>
<proteinExistence type="predicted"/>
<accession>A0ABS9ZA22</accession>
<sequence>MASSSDAHGAGWMKLAMTVLAPLAALVLVGLKYAHVVDAEHLAVLLAASVLLFVSVFAAVHHAEVVALKVGEPMGSILLALAVTAIETALIVAAMVGSESGDNSLARDTVFSAVAIVLNGVVGLCLLLGAARYREQGYSVHGTVSALSVLSTLAVLSLILPNFTVTRLGPQYSPTQLIFVGVASILLYGVFVFVQSVRHRDYFLVDPDADEEQALAPPSAGVTAFSGLMLVLSLTGVVLLAKTLAPALEHGIRSVGLPVSFLGVVIATLVLLPESVAAVNAARANKLQISLNLAIGSAIASIGLTIPTVAAVSLYLGKPLTLGLDGEGMTVLMLTLFVSTLTLATGRATILQGAVHLVIFGVFLLFSAVP</sequence>
<feature type="transmembrane region" description="Helical" evidence="5">
    <location>
        <begin position="177"/>
        <end position="198"/>
    </location>
</feature>
<keyword evidence="2 5" id="KW-0812">Transmembrane</keyword>
<dbReference type="InterPro" id="IPR004837">
    <property type="entry name" value="NaCa_Exmemb"/>
</dbReference>
<feature type="transmembrane region" description="Helical" evidence="5">
    <location>
        <begin position="293"/>
        <end position="316"/>
    </location>
</feature>
<gene>
    <name evidence="7" type="ORF">K2U94_14980</name>
</gene>
<name>A0ABS9ZA22_9HYPH</name>
<reference evidence="7" key="1">
    <citation type="journal article" date="2022" name="ISME J.">
        <title>Identification of active gaseous-alkane degraders at natural gas seeps.</title>
        <authorList>
            <person name="Farhan Ul Haque M."/>
            <person name="Hernandez M."/>
            <person name="Crombie A.T."/>
            <person name="Murrell J.C."/>
        </authorList>
    </citation>
    <scope>NUCLEOTIDE SEQUENCE</scope>
    <source>
        <strain evidence="7">PC2</strain>
    </source>
</reference>
<organism evidence="7 8">
    <name type="scientific">Candidatus Rhodoblastus alkanivorans</name>
    <dbReference type="NCBI Taxonomy" id="2954117"/>
    <lineage>
        <taxon>Bacteria</taxon>
        <taxon>Pseudomonadati</taxon>
        <taxon>Pseudomonadota</taxon>
        <taxon>Alphaproteobacteria</taxon>
        <taxon>Hyphomicrobiales</taxon>
        <taxon>Rhodoblastaceae</taxon>
        <taxon>Rhodoblastus</taxon>
    </lineage>
</organism>
<keyword evidence="8" id="KW-1185">Reference proteome</keyword>
<feature type="transmembrane region" description="Helical" evidence="5">
    <location>
        <begin position="75"/>
        <end position="97"/>
    </location>
</feature>
<feature type="transmembrane region" description="Helical" evidence="5">
    <location>
        <begin position="328"/>
        <end position="344"/>
    </location>
</feature>
<dbReference type="InterPro" id="IPR052946">
    <property type="entry name" value="Alkaline_pH_Ca-Antiporter"/>
</dbReference>
<keyword evidence="4 5" id="KW-0472">Membrane</keyword>
<evidence type="ECO:0000256" key="5">
    <source>
        <dbReference type="SAM" id="Phobius"/>
    </source>
</evidence>
<dbReference type="RefSeq" id="WP_243067960.1">
    <property type="nucleotide sequence ID" value="NZ_JAIVFK010000021.1"/>
</dbReference>
<dbReference type="PANTHER" id="PTHR37958:SF1">
    <property type="entry name" value="SODIUM-POTASSIUM_PROTON ANTIPORTER CHAA"/>
    <property type="match status" value="1"/>
</dbReference>
<feature type="domain" description="Sodium/calcium exchanger membrane region" evidence="6">
    <location>
        <begin position="228"/>
        <end position="367"/>
    </location>
</feature>
<evidence type="ECO:0000259" key="6">
    <source>
        <dbReference type="Pfam" id="PF01699"/>
    </source>
</evidence>
<protein>
    <submittedName>
        <fullName evidence="7">Ionic transporter y4hA</fullName>
    </submittedName>
</protein>
<feature type="transmembrane region" description="Helical" evidence="5">
    <location>
        <begin position="43"/>
        <end position="63"/>
    </location>
</feature>
<evidence type="ECO:0000256" key="3">
    <source>
        <dbReference type="ARBA" id="ARBA00022989"/>
    </source>
</evidence>
<evidence type="ECO:0000256" key="1">
    <source>
        <dbReference type="ARBA" id="ARBA00004141"/>
    </source>
</evidence>
<evidence type="ECO:0000313" key="8">
    <source>
        <dbReference type="Proteomes" id="UP001139104"/>
    </source>
</evidence>
<dbReference type="Pfam" id="PF01699">
    <property type="entry name" value="Na_Ca_ex"/>
    <property type="match status" value="2"/>
</dbReference>
<evidence type="ECO:0000256" key="4">
    <source>
        <dbReference type="ARBA" id="ARBA00023136"/>
    </source>
</evidence>
<keyword evidence="3 5" id="KW-1133">Transmembrane helix</keyword>
<dbReference type="PANTHER" id="PTHR37958">
    <property type="entry name" value="SODIUM-POTASSIUM/PROTON ANTIPORTER CHAA"/>
    <property type="match status" value="1"/>
</dbReference>
<feature type="transmembrane region" description="Helical" evidence="5">
    <location>
        <begin position="350"/>
        <end position="369"/>
    </location>
</feature>
<dbReference type="InterPro" id="IPR044880">
    <property type="entry name" value="NCX_ion-bd_dom_sf"/>
</dbReference>
<evidence type="ECO:0000313" key="7">
    <source>
        <dbReference type="EMBL" id="MCI4684047.1"/>
    </source>
</evidence>
<comment type="caution">
    <text evidence="7">The sequence shown here is derived from an EMBL/GenBank/DDBJ whole genome shotgun (WGS) entry which is preliminary data.</text>
</comment>
<dbReference type="Proteomes" id="UP001139104">
    <property type="component" value="Unassembled WGS sequence"/>
</dbReference>
<comment type="subcellular location">
    <subcellularLocation>
        <location evidence="1">Membrane</location>
        <topology evidence="1">Multi-pass membrane protein</topology>
    </subcellularLocation>
</comment>
<feature type="transmembrane region" description="Helical" evidence="5">
    <location>
        <begin position="218"/>
        <end position="240"/>
    </location>
</feature>
<feature type="transmembrane region" description="Helical" evidence="5">
    <location>
        <begin position="12"/>
        <end position="31"/>
    </location>
</feature>